<protein>
    <submittedName>
        <fullName evidence="2">Uncharacterized protein</fullName>
    </submittedName>
</protein>
<keyword evidence="1" id="KW-1133">Transmembrane helix</keyword>
<evidence type="ECO:0000313" key="2">
    <source>
        <dbReference type="EMBL" id="CBJ48795.1"/>
    </source>
</evidence>
<dbReference type="AlphaFoldDB" id="D7G2B8"/>
<proteinExistence type="predicted"/>
<gene>
    <name evidence="2" type="ORF">Esi_0047_0110</name>
</gene>
<feature type="transmembrane region" description="Helical" evidence="1">
    <location>
        <begin position="120"/>
        <end position="139"/>
    </location>
</feature>
<keyword evidence="3" id="KW-1185">Reference proteome</keyword>
<dbReference type="Proteomes" id="UP000002630">
    <property type="component" value="Linkage Group LG19"/>
</dbReference>
<organism evidence="2 3">
    <name type="scientific">Ectocarpus siliculosus</name>
    <name type="common">Brown alga</name>
    <name type="synonym">Conferva siliculosa</name>
    <dbReference type="NCBI Taxonomy" id="2880"/>
    <lineage>
        <taxon>Eukaryota</taxon>
        <taxon>Sar</taxon>
        <taxon>Stramenopiles</taxon>
        <taxon>Ochrophyta</taxon>
        <taxon>PX clade</taxon>
        <taxon>Phaeophyceae</taxon>
        <taxon>Ectocarpales</taxon>
        <taxon>Ectocarpaceae</taxon>
        <taxon>Ectocarpus</taxon>
    </lineage>
</organism>
<accession>D7G2B8</accession>
<dbReference type="EMBL" id="FN649744">
    <property type="protein sequence ID" value="CBJ48795.1"/>
    <property type="molecule type" value="Genomic_DNA"/>
</dbReference>
<feature type="transmembrane region" description="Helical" evidence="1">
    <location>
        <begin position="96"/>
        <end position="114"/>
    </location>
</feature>
<keyword evidence="1" id="KW-0472">Membrane</keyword>
<sequence>MFWGMVYINFENWTIPVIIQHLRRLRSAYTKDCMGVIVTQEHDCDAYLSAMDQGERTLDFSQSMVPAYHAIGALYMLLSLAGWRAGYTNNTTLAKLFMLGFPVTFSIDLCHSFLSPNDEGPLNTLLAALFSAYFFKVAWSFYRRLRISEEAQRIVAEGGLEGGRRGVLDGRSSAAAGTGDPTGVQLSTMIA</sequence>
<keyword evidence="1" id="KW-0812">Transmembrane</keyword>
<feature type="transmembrane region" description="Helical" evidence="1">
    <location>
        <begin position="67"/>
        <end position="84"/>
    </location>
</feature>
<dbReference type="EMBL" id="FN648674">
    <property type="protein sequence ID" value="CBJ48795.1"/>
    <property type="molecule type" value="Genomic_DNA"/>
</dbReference>
<evidence type="ECO:0000256" key="1">
    <source>
        <dbReference type="SAM" id="Phobius"/>
    </source>
</evidence>
<dbReference type="InParanoid" id="D7G2B8"/>
<name>D7G2B8_ECTSI</name>
<reference evidence="2 3" key="1">
    <citation type="journal article" date="2010" name="Nature">
        <title>The Ectocarpus genome and the independent evolution of multicellularity in brown algae.</title>
        <authorList>
            <person name="Cock J.M."/>
            <person name="Sterck L."/>
            <person name="Rouze P."/>
            <person name="Scornet D."/>
            <person name="Allen A.E."/>
            <person name="Amoutzias G."/>
            <person name="Anthouard V."/>
            <person name="Artiguenave F."/>
            <person name="Aury J.M."/>
            <person name="Badger J.H."/>
            <person name="Beszteri B."/>
            <person name="Billiau K."/>
            <person name="Bonnet E."/>
            <person name="Bothwell J.H."/>
            <person name="Bowler C."/>
            <person name="Boyen C."/>
            <person name="Brownlee C."/>
            <person name="Carrano C.J."/>
            <person name="Charrier B."/>
            <person name="Cho G.Y."/>
            <person name="Coelho S.M."/>
            <person name="Collen J."/>
            <person name="Corre E."/>
            <person name="Da Silva C."/>
            <person name="Delage L."/>
            <person name="Delaroque N."/>
            <person name="Dittami S.M."/>
            <person name="Doulbeau S."/>
            <person name="Elias M."/>
            <person name="Farnham G."/>
            <person name="Gachon C.M."/>
            <person name="Gschloessl B."/>
            <person name="Heesch S."/>
            <person name="Jabbari K."/>
            <person name="Jubin C."/>
            <person name="Kawai H."/>
            <person name="Kimura K."/>
            <person name="Kloareg B."/>
            <person name="Kupper F.C."/>
            <person name="Lang D."/>
            <person name="Le Bail A."/>
            <person name="Leblanc C."/>
            <person name="Lerouge P."/>
            <person name="Lohr M."/>
            <person name="Lopez P.J."/>
            <person name="Martens C."/>
            <person name="Maumus F."/>
            <person name="Michel G."/>
            <person name="Miranda-Saavedra D."/>
            <person name="Morales J."/>
            <person name="Moreau H."/>
            <person name="Motomura T."/>
            <person name="Nagasato C."/>
            <person name="Napoli C.A."/>
            <person name="Nelson D.R."/>
            <person name="Nyvall-Collen P."/>
            <person name="Peters A.F."/>
            <person name="Pommier C."/>
            <person name="Potin P."/>
            <person name="Poulain J."/>
            <person name="Quesneville H."/>
            <person name="Read B."/>
            <person name="Rensing S.A."/>
            <person name="Ritter A."/>
            <person name="Rousvoal S."/>
            <person name="Samanta M."/>
            <person name="Samson G."/>
            <person name="Schroeder D.C."/>
            <person name="Segurens B."/>
            <person name="Strittmatter M."/>
            <person name="Tonon T."/>
            <person name="Tregear J.W."/>
            <person name="Valentin K."/>
            <person name="von Dassow P."/>
            <person name="Yamagishi T."/>
            <person name="Van de Peer Y."/>
            <person name="Wincker P."/>
        </authorList>
    </citation>
    <scope>NUCLEOTIDE SEQUENCE [LARGE SCALE GENOMIC DNA]</scope>
    <source>
        <strain evidence="3">Ec32 / CCAP1310/4</strain>
    </source>
</reference>
<evidence type="ECO:0000313" key="3">
    <source>
        <dbReference type="Proteomes" id="UP000002630"/>
    </source>
</evidence>